<organism evidence="1 2">
    <name type="scientific">Acanthoscelides obtectus</name>
    <name type="common">Bean weevil</name>
    <name type="synonym">Bruchus obtectus</name>
    <dbReference type="NCBI Taxonomy" id="200917"/>
    <lineage>
        <taxon>Eukaryota</taxon>
        <taxon>Metazoa</taxon>
        <taxon>Ecdysozoa</taxon>
        <taxon>Arthropoda</taxon>
        <taxon>Hexapoda</taxon>
        <taxon>Insecta</taxon>
        <taxon>Pterygota</taxon>
        <taxon>Neoptera</taxon>
        <taxon>Endopterygota</taxon>
        <taxon>Coleoptera</taxon>
        <taxon>Polyphaga</taxon>
        <taxon>Cucujiformia</taxon>
        <taxon>Chrysomeloidea</taxon>
        <taxon>Chrysomelidae</taxon>
        <taxon>Bruchinae</taxon>
        <taxon>Bruchini</taxon>
        <taxon>Acanthoscelides</taxon>
    </lineage>
</organism>
<gene>
    <name evidence="1" type="ORF">ACAOBT_LOCUS22028</name>
</gene>
<sequence>MMNFGIWSDCNRQTEHPEKGFSDREILYWKDVFVISLRLLRISTRFNSHICGAL</sequence>
<protein>
    <submittedName>
        <fullName evidence="1">Uncharacterized protein</fullName>
    </submittedName>
</protein>
<name>A0A9P0LGH0_ACAOB</name>
<dbReference type="EMBL" id="CAKOFQ010007196">
    <property type="protein sequence ID" value="CAH1994274.1"/>
    <property type="molecule type" value="Genomic_DNA"/>
</dbReference>
<accession>A0A9P0LGH0</accession>
<reference evidence="1" key="1">
    <citation type="submission" date="2022-03" db="EMBL/GenBank/DDBJ databases">
        <authorList>
            <person name="Sayadi A."/>
        </authorList>
    </citation>
    <scope>NUCLEOTIDE SEQUENCE</scope>
</reference>
<keyword evidence="2" id="KW-1185">Reference proteome</keyword>
<dbReference type="Proteomes" id="UP001152888">
    <property type="component" value="Unassembled WGS sequence"/>
</dbReference>
<comment type="caution">
    <text evidence="1">The sequence shown here is derived from an EMBL/GenBank/DDBJ whole genome shotgun (WGS) entry which is preliminary data.</text>
</comment>
<evidence type="ECO:0000313" key="2">
    <source>
        <dbReference type="Proteomes" id="UP001152888"/>
    </source>
</evidence>
<dbReference type="AlphaFoldDB" id="A0A9P0LGH0"/>
<proteinExistence type="predicted"/>
<evidence type="ECO:0000313" key="1">
    <source>
        <dbReference type="EMBL" id="CAH1994274.1"/>
    </source>
</evidence>